<evidence type="ECO:0000313" key="4">
    <source>
        <dbReference type="Proteomes" id="UP001165367"/>
    </source>
</evidence>
<sequence>MNRFSRRSFIRTSALSTIAVTSDLSGLNLFSFNNTDPLLIATQDLASQWAQTLVRLQIKDANDPNYGTMIYPPENKVHGRMGDTFYPFLHFAHRRNDQQYLDAAILLYRWMEKTVSQEDGSWLNEPVKNSWKGTTVFTSIALAEALLLHGDILDRSFREQIMARLRKSGDYVFNNFTIDYGNVNYPVAGSYCLSLLGKLLDDKNYKAKGKELAHTALKFFTKTDHFLHGEGTPYYTPSAKGCYSIDLGYNVEESLPSLALYAKLTGDKEVEEAAVKSLRTHLEFMLPDGGWDNSWGTRNYKWTWWGSRTSDGSQPALALLAHKEPAFYKAALQNTLLLKAHTKDGILYGGPHYSSHKVPASLHHTFCHLKALVTVLDNGITTQANAPAVLPREKEYGSRFFEDIQTTLVSKGKFRGTITTYDRDYKDFKGGHASGGALSLLWHEKAGIIFSASMNEYQLYESGNMQKDTDPLSMPLTPRIELKRDGIAYTNINDFTATMRSSQSNTGILIETTSKLVDKNQCSPSSGEIHCVINYRFTGEKLFIEFRHDNTDPSLQIQTILPVISASTEKVDKTRRGIVFKREEGKLQISSNRSFITLPTGTSGRIFNFVPGLEAMPLCVEDADVMIEVSVGD</sequence>
<dbReference type="Pfam" id="PF25841">
    <property type="entry name" value="Ulvan_lyase_C"/>
    <property type="match status" value="1"/>
</dbReference>
<dbReference type="RefSeq" id="WP_237869560.1">
    <property type="nucleotide sequence ID" value="NZ_JAKLTR010000003.1"/>
</dbReference>
<evidence type="ECO:0000259" key="2">
    <source>
        <dbReference type="Pfam" id="PF25841"/>
    </source>
</evidence>
<dbReference type="InterPro" id="IPR008928">
    <property type="entry name" value="6-hairpin_glycosidase_sf"/>
</dbReference>
<dbReference type="SUPFAM" id="SSF48208">
    <property type="entry name" value="Six-hairpin glycosidases"/>
    <property type="match status" value="1"/>
</dbReference>
<keyword evidence="4" id="KW-1185">Reference proteome</keyword>
<feature type="domain" description="Broad-specificity ulvan lyase N-terminal" evidence="1">
    <location>
        <begin position="47"/>
        <end position="386"/>
    </location>
</feature>
<name>A0ABS9KN85_9BACT</name>
<organism evidence="3 4">
    <name type="scientific">Terrimonas ginsenosidimutans</name>
    <dbReference type="NCBI Taxonomy" id="2908004"/>
    <lineage>
        <taxon>Bacteria</taxon>
        <taxon>Pseudomonadati</taxon>
        <taxon>Bacteroidota</taxon>
        <taxon>Chitinophagia</taxon>
        <taxon>Chitinophagales</taxon>
        <taxon>Chitinophagaceae</taxon>
        <taxon>Terrimonas</taxon>
    </lineage>
</organism>
<evidence type="ECO:0000259" key="1">
    <source>
        <dbReference type="Pfam" id="PF25840"/>
    </source>
</evidence>
<feature type="domain" description="Broad-specificity ulvan lyase C-terminal" evidence="2">
    <location>
        <begin position="399"/>
        <end position="622"/>
    </location>
</feature>
<gene>
    <name evidence="3" type="ORF">LZZ85_05850</name>
</gene>
<reference evidence="3" key="1">
    <citation type="submission" date="2022-01" db="EMBL/GenBank/DDBJ databases">
        <authorList>
            <person name="Jo J.-H."/>
            <person name="Im W.-T."/>
        </authorList>
    </citation>
    <scope>NUCLEOTIDE SEQUENCE</scope>
    <source>
        <strain evidence="3">NA20</strain>
    </source>
</reference>
<accession>A0ABS9KN85</accession>
<dbReference type="Pfam" id="PF25840">
    <property type="entry name" value="Ulvan_lyase_N"/>
    <property type="match status" value="1"/>
</dbReference>
<protein>
    <submittedName>
        <fullName evidence="3">Uncharacterized protein</fullName>
    </submittedName>
</protein>
<dbReference type="InterPro" id="IPR058907">
    <property type="entry name" value="P29_N"/>
</dbReference>
<proteinExistence type="predicted"/>
<comment type="caution">
    <text evidence="3">The sequence shown here is derived from an EMBL/GenBank/DDBJ whole genome shotgun (WGS) entry which is preliminary data.</text>
</comment>
<dbReference type="InterPro" id="IPR058908">
    <property type="entry name" value="P29_C"/>
</dbReference>
<dbReference type="Proteomes" id="UP001165367">
    <property type="component" value="Unassembled WGS sequence"/>
</dbReference>
<evidence type="ECO:0000313" key="3">
    <source>
        <dbReference type="EMBL" id="MCG2613792.1"/>
    </source>
</evidence>
<dbReference type="EMBL" id="JAKLTR010000003">
    <property type="protein sequence ID" value="MCG2613792.1"/>
    <property type="molecule type" value="Genomic_DNA"/>
</dbReference>